<proteinExistence type="predicted"/>
<evidence type="ECO:0008006" key="3">
    <source>
        <dbReference type="Google" id="ProtNLM"/>
    </source>
</evidence>
<dbReference type="Proteomes" id="UP000594263">
    <property type="component" value="Unplaced"/>
</dbReference>
<evidence type="ECO:0000313" key="2">
    <source>
        <dbReference type="Proteomes" id="UP000594263"/>
    </source>
</evidence>
<accession>A0A7N0T2C6</accession>
<dbReference type="AlphaFoldDB" id="A0A7N0T2C6"/>
<dbReference type="EnsemblPlants" id="Kaladp0019s0046.1.v1.1">
    <property type="protein sequence ID" value="Kaladp0019s0046.1.v1.1"/>
    <property type="gene ID" value="Kaladp0019s0046.v1.1"/>
</dbReference>
<dbReference type="PANTHER" id="PTHR45749">
    <property type="match status" value="1"/>
</dbReference>
<sequence>MNNGETKDRKWLIYSKIVDKGTNDWKHPNKTLKDHERSEEHISNMNTWSEFKNRFDNNQTIDKEHQKEINIEKKHWRQVLRRIISVVKCLASNNLAFRDSNEKLYQDNNGNFIGQGYDNDSNMKGKHQGVQKRLLEVNPRTLYMPCACHSLYLIFCDMTLFCTNVVSFFGIVQLDNVLSLIVKSSSNTRWESRIKSVRAIRFQTPQLRIALYESYDICDDAKSKCEVESLANTLENFKFLLDVAITSLKNRFEDLKTFESIFGFLFCLRSLKSFDDDKLRVCCLKFHTTFSHDNATNVDLDDLFSKLKVLHVILPKESSMSRKRLSGLAILSIENDMLDNIKYDTLMTDFALKNARRSNFT</sequence>
<dbReference type="OMA" id="CLATHEM"/>
<name>A0A7N0T2C6_KALFE</name>
<organism evidence="1 2">
    <name type="scientific">Kalanchoe fedtschenkoi</name>
    <name type="common">Lavender scallops</name>
    <name type="synonym">South American air plant</name>
    <dbReference type="NCBI Taxonomy" id="63787"/>
    <lineage>
        <taxon>Eukaryota</taxon>
        <taxon>Viridiplantae</taxon>
        <taxon>Streptophyta</taxon>
        <taxon>Embryophyta</taxon>
        <taxon>Tracheophyta</taxon>
        <taxon>Spermatophyta</taxon>
        <taxon>Magnoliopsida</taxon>
        <taxon>eudicotyledons</taxon>
        <taxon>Gunneridae</taxon>
        <taxon>Pentapetalae</taxon>
        <taxon>Saxifragales</taxon>
        <taxon>Crassulaceae</taxon>
        <taxon>Kalanchoe</taxon>
    </lineage>
</organism>
<protein>
    <recommendedName>
        <fullName evidence="3">DUF4371 domain-containing protein</fullName>
    </recommendedName>
</protein>
<dbReference type="Gramene" id="Kaladp0019s0046.1.v1.1">
    <property type="protein sequence ID" value="Kaladp0019s0046.1.v1.1"/>
    <property type="gene ID" value="Kaladp0019s0046.v1.1"/>
</dbReference>
<dbReference type="PANTHER" id="PTHR45749:SF35">
    <property type="entry name" value="AC-LIKE TRANSPOSASE-RELATED"/>
    <property type="match status" value="1"/>
</dbReference>
<reference evidence="1" key="1">
    <citation type="submission" date="2021-01" db="UniProtKB">
        <authorList>
            <consortium name="EnsemblPlants"/>
        </authorList>
    </citation>
    <scope>IDENTIFICATION</scope>
</reference>
<evidence type="ECO:0000313" key="1">
    <source>
        <dbReference type="EnsemblPlants" id="Kaladp0019s0046.1.v1.1"/>
    </source>
</evidence>
<keyword evidence="2" id="KW-1185">Reference proteome</keyword>